<gene>
    <name evidence="1" type="ORF">ACFQGU_11460</name>
</gene>
<keyword evidence="2" id="KW-1185">Reference proteome</keyword>
<organism evidence="1 2">
    <name type="scientific">Longivirga aurantiaca</name>
    <dbReference type="NCBI Taxonomy" id="1837743"/>
    <lineage>
        <taxon>Bacteria</taxon>
        <taxon>Bacillati</taxon>
        <taxon>Actinomycetota</taxon>
        <taxon>Actinomycetes</taxon>
        <taxon>Sporichthyales</taxon>
        <taxon>Sporichthyaceae</taxon>
        <taxon>Longivirga</taxon>
    </lineage>
</organism>
<sequence length="119" mass="12570">MWVTPDGVQHVLALPEPAEVLTPRALTSYAALVASTPREDLELALDDRLLALADHGFEPDPGGLFVERAPAEGLLDGDLGSLGGLDAALASIDPRWQVDLLYALHALLALPADGTENPR</sequence>
<evidence type="ECO:0000313" key="1">
    <source>
        <dbReference type="EMBL" id="MFC6238497.1"/>
    </source>
</evidence>
<proteinExistence type="predicted"/>
<comment type="caution">
    <text evidence="1">The sequence shown here is derived from an EMBL/GenBank/DDBJ whole genome shotgun (WGS) entry which is preliminary data.</text>
</comment>
<name>A0ABW1T2I8_9ACTN</name>
<accession>A0ABW1T2I8</accession>
<dbReference type="EMBL" id="JBHSTI010000008">
    <property type="protein sequence ID" value="MFC6238497.1"/>
    <property type="molecule type" value="Genomic_DNA"/>
</dbReference>
<dbReference type="RefSeq" id="WP_386766758.1">
    <property type="nucleotide sequence ID" value="NZ_JBHSTI010000008.1"/>
</dbReference>
<protein>
    <submittedName>
        <fullName evidence="1">Uncharacterized protein</fullName>
    </submittedName>
</protein>
<evidence type="ECO:0000313" key="2">
    <source>
        <dbReference type="Proteomes" id="UP001596138"/>
    </source>
</evidence>
<dbReference type="Proteomes" id="UP001596138">
    <property type="component" value="Unassembled WGS sequence"/>
</dbReference>
<reference evidence="2" key="1">
    <citation type="journal article" date="2019" name="Int. J. Syst. Evol. Microbiol.">
        <title>The Global Catalogue of Microorganisms (GCM) 10K type strain sequencing project: providing services to taxonomists for standard genome sequencing and annotation.</title>
        <authorList>
            <consortium name="The Broad Institute Genomics Platform"/>
            <consortium name="The Broad Institute Genome Sequencing Center for Infectious Disease"/>
            <person name="Wu L."/>
            <person name="Ma J."/>
        </authorList>
    </citation>
    <scope>NUCLEOTIDE SEQUENCE [LARGE SCALE GENOMIC DNA]</scope>
    <source>
        <strain evidence="2">CGMCC 4.7317</strain>
    </source>
</reference>